<sequence>MDKKFNITPDEEALYARNRELTPYVRTFEEDGISYPIPDLIGSSRLIAIDEDTVGAKEITFGYSEFAPGSSVHKPHIHPDCEEVMYILKGRGISGLNGMDFICKEKDILFVPKGAEHYFYNPFDESCCFVFLYTKGSLKEAGYTVASNGYNEIGGDVEALQKSGVNRFDSE</sequence>
<protein>
    <recommendedName>
        <fullName evidence="1">Cupin type-2 domain-containing protein</fullName>
    </recommendedName>
</protein>
<evidence type="ECO:0000313" key="3">
    <source>
        <dbReference type="Proteomes" id="UP000005396"/>
    </source>
</evidence>
<dbReference type="PaxDb" id="411902-CLOBOL_01805"/>
<evidence type="ECO:0000313" key="2">
    <source>
        <dbReference type="EMBL" id="EDP17853.1"/>
    </source>
</evidence>
<dbReference type="CDD" id="cd02208">
    <property type="entry name" value="cupin_RmlC-like"/>
    <property type="match status" value="1"/>
</dbReference>
<dbReference type="AlphaFoldDB" id="A8RM27"/>
<dbReference type="PANTHER" id="PTHR43346:SF1">
    <property type="entry name" value="QUERCETIN 2,3-DIOXYGENASE-RELATED"/>
    <property type="match status" value="1"/>
</dbReference>
<dbReference type="Pfam" id="PF07883">
    <property type="entry name" value="Cupin_2"/>
    <property type="match status" value="1"/>
</dbReference>
<dbReference type="EMBL" id="ABCC02000020">
    <property type="protein sequence ID" value="EDP17853.1"/>
    <property type="molecule type" value="Genomic_DNA"/>
</dbReference>
<proteinExistence type="predicted"/>
<reference evidence="2 3" key="1">
    <citation type="submission" date="2007-08" db="EMBL/GenBank/DDBJ databases">
        <authorList>
            <person name="Fulton L."/>
            <person name="Clifton S."/>
            <person name="Fulton B."/>
            <person name="Xu J."/>
            <person name="Minx P."/>
            <person name="Pepin K.H."/>
            <person name="Johnson M."/>
            <person name="Thiruvilangam P."/>
            <person name="Bhonagiri V."/>
            <person name="Nash W.E."/>
            <person name="Mardis E.R."/>
            <person name="Wilson R.K."/>
        </authorList>
    </citation>
    <scope>NUCLEOTIDE SEQUENCE [LARGE SCALE GENOMIC DNA]</scope>
    <source>
        <strain evidence="3">ATCC BAA-613 / DSM 15670 / CCUG 46953 / JCM 12243 / WAL 16351</strain>
    </source>
</reference>
<organism evidence="2 3">
    <name type="scientific">Enterocloster bolteae (strain ATCC BAA-613 / DSM 15670 / CCUG 46953 / JCM 12243 / WAL 16351)</name>
    <name type="common">Clostridium bolteae</name>
    <dbReference type="NCBI Taxonomy" id="411902"/>
    <lineage>
        <taxon>Bacteria</taxon>
        <taxon>Bacillati</taxon>
        <taxon>Bacillota</taxon>
        <taxon>Clostridia</taxon>
        <taxon>Lachnospirales</taxon>
        <taxon>Lachnospiraceae</taxon>
        <taxon>Enterocloster</taxon>
    </lineage>
</organism>
<dbReference type="InterPro" id="IPR011051">
    <property type="entry name" value="RmlC_Cupin_sf"/>
</dbReference>
<comment type="caution">
    <text evidence="2">The sequence shown here is derived from an EMBL/GenBank/DDBJ whole genome shotgun (WGS) entry which is preliminary data.</text>
</comment>
<accession>A8RM27</accession>
<dbReference type="InterPro" id="IPR052538">
    <property type="entry name" value="Flavonoid_dioxygenase-like"/>
</dbReference>
<dbReference type="SUPFAM" id="SSF51182">
    <property type="entry name" value="RmlC-like cupins"/>
    <property type="match status" value="1"/>
</dbReference>
<reference evidence="2 3" key="2">
    <citation type="submission" date="2007-09" db="EMBL/GenBank/DDBJ databases">
        <title>Draft genome sequence of Clostridium bolteae (ATCC BAA-613).</title>
        <authorList>
            <person name="Sudarsanam P."/>
            <person name="Ley R."/>
            <person name="Guruge J."/>
            <person name="Turnbaugh P.J."/>
            <person name="Mahowald M."/>
            <person name="Liep D."/>
            <person name="Gordon J."/>
        </authorList>
    </citation>
    <scope>NUCLEOTIDE SEQUENCE [LARGE SCALE GENOMIC DNA]</scope>
    <source>
        <strain evidence="3">ATCC BAA-613 / DSM 15670 / CCUG 46953 / JCM 12243 / WAL 16351</strain>
    </source>
</reference>
<dbReference type="Gene3D" id="2.60.120.10">
    <property type="entry name" value="Jelly Rolls"/>
    <property type="match status" value="1"/>
</dbReference>
<evidence type="ECO:0000259" key="1">
    <source>
        <dbReference type="Pfam" id="PF07883"/>
    </source>
</evidence>
<dbReference type="eggNOG" id="COG0662">
    <property type="taxonomic scope" value="Bacteria"/>
</dbReference>
<feature type="domain" description="Cupin type-2" evidence="1">
    <location>
        <begin position="64"/>
        <end position="132"/>
    </location>
</feature>
<dbReference type="RefSeq" id="WP_002565818.1">
    <property type="nucleotide sequence ID" value="NZ_DS480677.1"/>
</dbReference>
<dbReference type="InterPro" id="IPR013096">
    <property type="entry name" value="Cupin_2"/>
</dbReference>
<gene>
    <name evidence="2" type="ORF">CLOBOL_01805</name>
</gene>
<dbReference type="InterPro" id="IPR014710">
    <property type="entry name" value="RmlC-like_jellyroll"/>
</dbReference>
<name>A8RM27_ENTBW</name>
<dbReference type="HOGENOM" id="CLU_133127_0_0_9"/>
<dbReference type="Proteomes" id="UP000005396">
    <property type="component" value="Unassembled WGS sequence"/>
</dbReference>
<dbReference type="PANTHER" id="PTHR43346">
    <property type="entry name" value="LIGAND BINDING DOMAIN PROTEIN, PUTATIVE (AFU_ORTHOLOGUE AFUA_6G14370)-RELATED"/>
    <property type="match status" value="1"/>
</dbReference>